<dbReference type="EMBL" id="BARV01009115">
    <property type="protein sequence ID" value="GAI12458.1"/>
    <property type="molecule type" value="Genomic_DNA"/>
</dbReference>
<name>X1L0J2_9ZZZZ</name>
<accession>X1L0J2</accession>
<evidence type="ECO:0000256" key="1">
    <source>
        <dbReference type="SAM" id="MobiDB-lite"/>
    </source>
</evidence>
<reference evidence="2" key="1">
    <citation type="journal article" date="2014" name="Front. Microbiol.">
        <title>High frequency of phylogenetically diverse reductive dehalogenase-homologous genes in deep subseafloor sedimentary metagenomes.</title>
        <authorList>
            <person name="Kawai M."/>
            <person name="Futagami T."/>
            <person name="Toyoda A."/>
            <person name="Takaki Y."/>
            <person name="Nishi S."/>
            <person name="Hori S."/>
            <person name="Arai W."/>
            <person name="Tsubouchi T."/>
            <person name="Morono Y."/>
            <person name="Uchiyama I."/>
            <person name="Ito T."/>
            <person name="Fujiyama A."/>
            <person name="Inagaki F."/>
            <person name="Takami H."/>
        </authorList>
    </citation>
    <scope>NUCLEOTIDE SEQUENCE</scope>
    <source>
        <strain evidence="2">Expedition CK06-06</strain>
    </source>
</reference>
<dbReference type="AlphaFoldDB" id="X1L0J2"/>
<feature type="non-terminal residue" evidence="2">
    <location>
        <position position="1"/>
    </location>
</feature>
<comment type="caution">
    <text evidence="2">The sequence shown here is derived from an EMBL/GenBank/DDBJ whole genome shotgun (WGS) entry which is preliminary data.</text>
</comment>
<evidence type="ECO:0000313" key="2">
    <source>
        <dbReference type="EMBL" id="GAI12458.1"/>
    </source>
</evidence>
<organism evidence="2">
    <name type="scientific">marine sediment metagenome</name>
    <dbReference type="NCBI Taxonomy" id="412755"/>
    <lineage>
        <taxon>unclassified sequences</taxon>
        <taxon>metagenomes</taxon>
        <taxon>ecological metagenomes</taxon>
    </lineage>
</organism>
<feature type="compositionally biased region" description="Basic residues" evidence="1">
    <location>
        <begin position="307"/>
        <end position="324"/>
    </location>
</feature>
<gene>
    <name evidence="2" type="ORF">S06H3_18096</name>
</gene>
<protein>
    <submittedName>
        <fullName evidence="2">Uncharacterized protein</fullName>
    </submittedName>
</protein>
<feature type="region of interest" description="Disordered" evidence="1">
    <location>
        <begin position="300"/>
        <end position="324"/>
    </location>
</feature>
<sequence length="324" mass="37529">LPEMKELSYNEMEELARDVLGSEYHMFLDALLQVAKESPLVVVVGGHLIARDEIPPGMLERHEDFQRAVLDKFKDSLLGTINKDKLSPRLCKDVLLLISVLSPIHPQDEVFRQKASEFLGVESYELVRAIGILEESGILLRRGYSLRITPDVLSDHILYDACITAQSESTGYAEKVFEVFGDTFFSDILFNISETEWHARKDSKDVDLLGETWTRIKEEFKDGSHFQRSQMLDLLERIAFFRPARVLELIEHALRKPSTAAGNEKWAKLYQWNHTEKYDMGLIKDGDRWVSPEVLEKEEKEKAEKLKRARARQKKKRKKRRKGI</sequence>
<feature type="non-terminal residue" evidence="2">
    <location>
        <position position="324"/>
    </location>
</feature>
<proteinExistence type="predicted"/>